<dbReference type="InterPro" id="IPR050892">
    <property type="entry name" value="ADP-ribose_metab_enzymes"/>
</dbReference>
<evidence type="ECO:0000259" key="2">
    <source>
        <dbReference type="PROSITE" id="PS51154"/>
    </source>
</evidence>
<dbReference type="CDD" id="cd02901">
    <property type="entry name" value="Macro_Poa1p-like"/>
    <property type="match status" value="1"/>
</dbReference>
<dbReference type="OrthoDB" id="9780211at2"/>
<sequence>MIREVTGDILLSKAHVIAHGIAVQEHFDHGLALALRERWPSMARDYRHAMHGKHLNAGEVWSWAGVDNDGSTRNIVNLLTQNMVGDGPAAKPGKATVENVHHALKALARHLQATGATSVALPRLATGVGGLDWADVKPLIEQHLKPLGIPVVVYETYRKDQQADEKLH</sequence>
<name>F5RGI2_METUF</name>
<dbReference type="InterPro" id="IPR002589">
    <property type="entry name" value="Macro_dom"/>
</dbReference>
<comment type="catalytic activity">
    <reaction evidence="1">
        <text>an N-(ADP-alpha-D-ribosyl)-thymidine in DNA + H2O = a thymidine in DNA + ADP-D-ribose</text>
        <dbReference type="Rhea" id="RHEA:71655"/>
        <dbReference type="Rhea" id="RHEA-COMP:13556"/>
        <dbReference type="Rhea" id="RHEA-COMP:18051"/>
        <dbReference type="ChEBI" id="CHEBI:15377"/>
        <dbReference type="ChEBI" id="CHEBI:57967"/>
        <dbReference type="ChEBI" id="CHEBI:137386"/>
        <dbReference type="ChEBI" id="CHEBI:191199"/>
    </reaction>
    <physiologicalReaction direction="left-to-right" evidence="1">
        <dbReference type="Rhea" id="RHEA:71656"/>
    </physiologicalReaction>
</comment>
<organism evidence="3 4">
    <name type="scientific">Methyloversatilis universalis (strain ATCC BAA-1314 / DSM 25237 / JCM 13912 / CCUG 52030 / FAM5)</name>
    <dbReference type="NCBI Taxonomy" id="1000565"/>
    <lineage>
        <taxon>Bacteria</taxon>
        <taxon>Pseudomonadati</taxon>
        <taxon>Pseudomonadota</taxon>
        <taxon>Betaproteobacteria</taxon>
        <taxon>Nitrosomonadales</taxon>
        <taxon>Sterolibacteriaceae</taxon>
        <taxon>Methyloversatilis</taxon>
    </lineage>
</organism>
<dbReference type="eggNOG" id="COG2110">
    <property type="taxonomic scope" value="Bacteria"/>
</dbReference>
<dbReference type="SUPFAM" id="SSF52949">
    <property type="entry name" value="Macro domain-like"/>
    <property type="match status" value="1"/>
</dbReference>
<dbReference type="PANTHER" id="PTHR12521:SF0">
    <property type="entry name" value="ADP-RIBOSE GLYCOHYDROLASE OARD1"/>
    <property type="match status" value="1"/>
</dbReference>
<dbReference type="PROSITE" id="PS51154">
    <property type="entry name" value="MACRO"/>
    <property type="match status" value="1"/>
</dbReference>
<dbReference type="AlphaFoldDB" id="F5RGI2"/>
<dbReference type="GO" id="GO:0140291">
    <property type="term" value="P:peptidyl-glutamate ADP-deribosylation"/>
    <property type="evidence" value="ECO:0007669"/>
    <property type="project" value="TreeGrafter"/>
</dbReference>
<dbReference type="EMBL" id="AFHG01000057">
    <property type="protein sequence ID" value="EGK70374.1"/>
    <property type="molecule type" value="Genomic_DNA"/>
</dbReference>
<keyword evidence="4" id="KW-1185">Reference proteome</keyword>
<dbReference type="RefSeq" id="WP_008063576.1">
    <property type="nucleotide sequence ID" value="NZ_AFHG01000057.1"/>
</dbReference>
<dbReference type="InterPro" id="IPR043472">
    <property type="entry name" value="Macro_dom-like"/>
</dbReference>
<dbReference type="Proteomes" id="UP000005019">
    <property type="component" value="Unassembled WGS sequence"/>
</dbReference>
<evidence type="ECO:0000256" key="1">
    <source>
        <dbReference type="ARBA" id="ARBA00035885"/>
    </source>
</evidence>
<gene>
    <name evidence="3" type="ORF">METUNv1_03279</name>
</gene>
<evidence type="ECO:0000313" key="4">
    <source>
        <dbReference type="Proteomes" id="UP000005019"/>
    </source>
</evidence>
<dbReference type="SMART" id="SM00506">
    <property type="entry name" value="A1pp"/>
    <property type="match status" value="1"/>
</dbReference>
<comment type="caution">
    <text evidence="3">The sequence shown here is derived from an EMBL/GenBank/DDBJ whole genome shotgun (WGS) entry which is preliminary data.</text>
</comment>
<dbReference type="STRING" id="1000565.METUNv1_03279"/>
<reference evidence="3 4" key="1">
    <citation type="journal article" date="2011" name="J. Bacteriol.">
        <title>Genome sequence of Methyloversatilis universalis FAM5T, a methylotrophic representative of the order Rhodocyclales.</title>
        <authorList>
            <person name="Kittichotirat W."/>
            <person name="Good N.M."/>
            <person name="Hall R."/>
            <person name="Bringel F."/>
            <person name="Lajus A."/>
            <person name="Medigue C."/>
            <person name="Smalley N.E."/>
            <person name="Beck D."/>
            <person name="Bumgarner R."/>
            <person name="Vuilleumier S."/>
            <person name="Kalyuzhnaya M.G."/>
        </authorList>
    </citation>
    <scope>NUCLEOTIDE SEQUENCE [LARGE SCALE GENOMIC DNA]</scope>
    <source>
        <strain evidence="4">ATCC BAA-1314 / JCM 13912 / FAM5</strain>
    </source>
</reference>
<feature type="domain" description="Macro" evidence="2">
    <location>
        <begin position="1"/>
        <end position="168"/>
    </location>
</feature>
<evidence type="ECO:0000313" key="3">
    <source>
        <dbReference type="EMBL" id="EGK70374.1"/>
    </source>
</evidence>
<dbReference type="Gene3D" id="3.40.220.10">
    <property type="entry name" value="Leucine Aminopeptidase, subunit E, domain 1"/>
    <property type="match status" value="1"/>
</dbReference>
<dbReference type="PANTHER" id="PTHR12521">
    <property type="entry name" value="PROTEIN C6ORF130"/>
    <property type="match status" value="1"/>
</dbReference>
<proteinExistence type="predicted"/>
<accession>F5RGI2</accession>
<protein>
    <recommendedName>
        <fullName evidence="2">Macro domain-containing protein</fullName>
    </recommendedName>
</protein>
<dbReference type="Pfam" id="PF01661">
    <property type="entry name" value="Macro"/>
    <property type="match status" value="1"/>
</dbReference>